<dbReference type="GO" id="GO:0005384">
    <property type="term" value="F:manganese ion transmembrane transporter activity"/>
    <property type="evidence" value="ECO:0007669"/>
    <property type="project" value="TreeGrafter"/>
</dbReference>
<dbReference type="PANTHER" id="PTHR11706:SF54">
    <property type="entry name" value="METAL TRANSPORTER NRAMP1"/>
    <property type="match status" value="1"/>
</dbReference>
<feature type="transmembrane region" description="Helical" evidence="6">
    <location>
        <begin position="296"/>
        <end position="319"/>
    </location>
</feature>
<sequence length="559" mass="60166">MFAARRGAQFTRMAMSDDYGPDRGGGGGGVGHAPQSMKSTAVSDVERENASADVQILGLGDDDHVFNLRTLWKFMGPGFLMCIAYVDPGNFESDLQAGTLFGYKLLWVLLWATCAGWYVQGLTIRLALATGWDLARCFRDEYPDPVRYALWIMTELAIIASDVPEVIGTALALKLIFNIPTWVGVVLTSMSTLVFLGLQSFGVRKLEAFMASLVGVMSLCFLAEVMYVDAPAGPVVAGIILPRLPGSKALYIAISLVGAVVMPHNLFLHSALVLSRGFSLGEKSLKMALKYNIVESGLALAVSLFINFAVIIVAAANFAQLDDPVEMQAVRDKPLQYAPQMLKEVLGPAAKGFFAAALLASGQSSTITGTYAGQFVMDGFLELRINPVLRSFVTRMCAILPSLSVVLIAGDEYSEGLIVISSTILAIQLPYALIPLIKFTSSPNIMGPMTIPDKHLKYTQPLAAFIICANVVLVIITVAESGLITGSFVGVFLALCVTMLIIVYVGSLLYLARRPVHQNLLSRTGRRMTRDVDVGAETSEWTNDGDLLPDPGAPAVYSL</sequence>
<feature type="transmembrane region" description="Helical" evidence="6">
    <location>
        <begin position="416"/>
        <end position="437"/>
    </location>
</feature>
<feature type="transmembrane region" description="Helical" evidence="6">
    <location>
        <begin position="250"/>
        <end position="275"/>
    </location>
</feature>
<evidence type="ECO:0000256" key="4">
    <source>
        <dbReference type="ARBA" id="ARBA00022989"/>
    </source>
</evidence>
<keyword evidence="5 6" id="KW-0472">Membrane</keyword>
<feature type="transmembrane region" description="Helical" evidence="6">
    <location>
        <begin position="70"/>
        <end position="86"/>
    </location>
</feature>
<comment type="subcellular location">
    <subcellularLocation>
        <location evidence="1">Membrane</location>
        <topology evidence="1">Multi-pass membrane protein</topology>
    </subcellularLocation>
</comment>
<dbReference type="NCBIfam" id="NF037982">
    <property type="entry name" value="Nramp_1"/>
    <property type="match status" value="1"/>
</dbReference>
<proteinExistence type="inferred from homology"/>
<evidence type="ECO:0000256" key="5">
    <source>
        <dbReference type="ARBA" id="ARBA00023136"/>
    </source>
</evidence>
<feature type="transmembrane region" description="Helical" evidence="6">
    <location>
        <begin position="106"/>
        <end position="128"/>
    </location>
</feature>
<dbReference type="NCBIfam" id="TIGR01197">
    <property type="entry name" value="nramp"/>
    <property type="match status" value="1"/>
</dbReference>
<keyword evidence="4 6" id="KW-1133">Transmembrane helix</keyword>
<dbReference type="GO" id="GO:0034755">
    <property type="term" value="P:iron ion transmembrane transport"/>
    <property type="evidence" value="ECO:0007669"/>
    <property type="project" value="TreeGrafter"/>
</dbReference>
<feature type="transmembrane region" description="Helical" evidence="6">
    <location>
        <begin position="179"/>
        <end position="198"/>
    </location>
</feature>
<feature type="transmembrane region" description="Helical" evidence="6">
    <location>
        <begin position="392"/>
        <end position="410"/>
    </location>
</feature>
<comment type="similarity">
    <text evidence="2">Belongs to the NRAMP (TC 2.A.55) family.</text>
</comment>
<dbReference type="PANTHER" id="PTHR11706">
    <property type="entry name" value="SOLUTE CARRIER PROTEIN FAMILY 11 MEMBER"/>
    <property type="match status" value="1"/>
</dbReference>
<gene>
    <name evidence="7" type="ORF">OMED0929_LOCUS4042</name>
</gene>
<organism evidence="7">
    <name type="scientific">Ostreococcus mediterraneus</name>
    <dbReference type="NCBI Taxonomy" id="1486918"/>
    <lineage>
        <taxon>Eukaryota</taxon>
        <taxon>Viridiplantae</taxon>
        <taxon>Chlorophyta</taxon>
        <taxon>Mamiellophyceae</taxon>
        <taxon>Mamiellales</taxon>
        <taxon>Bathycoccaceae</taxon>
        <taxon>Ostreococcus</taxon>
    </lineage>
</organism>
<dbReference type="EMBL" id="HBEW01004829">
    <property type="protein sequence ID" value="CAD8582788.1"/>
    <property type="molecule type" value="Transcribed_RNA"/>
</dbReference>
<feature type="transmembrane region" description="Helical" evidence="6">
    <location>
        <begin position="148"/>
        <end position="173"/>
    </location>
</feature>
<feature type="transmembrane region" description="Helical" evidence="6">
    <location>
        <begin position="210"/>
        <end position="230"/>
    </location>
</feature>
<dbReference type="InterPro" id="IPR001046">
    <property type="entry name" value="NRAMP_fam"/>
</dbReference>
<evidence type="ECO:0000256" key="1">
    <source>
        <dbReference type="ARBA" id="ARBA00004141"/>
    </source>
</evidence>
<evidence type="ECO:0000256" key="2">
    <source>
        <dbReference type="ARBA" id="ARBA00009965"/>
    </source>
</evidence>
<dbReference type="AlphaFoldDB" id="A0A7S0KIH6"/>
<evidence type="ECO:0008006" key="8">
    <source>
        <dbReference type="Google" id="ProtNLM"/>
    </source>
</evidence>
<dbReference type="GO" id="GO:0005886">
    <property type="term" value="C:plasma membrane"/>
    <property type="evidence" value="ECO:0007669"/>
    <property type="project" value="TreeGrafter"/>
</dbReference>
<feature type="transmembrane region" description="Helical" evidence="6">
    <location>
        <begin position="352"/>
        <end position="372"/>
    </location>
</feature>
<name>A0A7S0KIH6_9CHLO</name>
<reference evidence="7" key="1">
    <citation type="submission" date="2021-01" db="EMBL/GenBank/DDBJ databases">
        <authorList>
            <person name="Corre E."/>
            <person name="Pelletier E."/>
            <person name="Niang G."/>
            <person name="Scheremetjew M."/>
            <person name="Finn R."/>
            <person name="Kale V."/>
            <person name="Holt S."/>
            <person name="Cochrane G."/>
            <person name="Meng A."/>
            <person name="Brown T."/>
            <person name="Cohen L."/>
        </authorList>
    </citation>
    <scope>NUCLEOTIDE SEQUENCE</scope>
    <source>
        <strain evidence="7">Clade-D-RCC2572</strain>
    </source>
</reference>
<dbReference type="Pfam" id="PF01566">
    <property type="entry name" value="Nramp"/>
    <property type="match status" value="1"/>
</dbReference>
<feature type="transmembrane region" description="Helical" evidence="6">
    <location>
        <begin position="491"/>
        <end position="512"/>
    </location>
</feature>
<protein>
    <recommendedName>
        <fullName evidence="8">Metal transporter</fullName>
    </recommendedName>
</protein>
<dbReference type="PRINTS" id="PR00447">
    <property type="entry name" value="NATRESASSCMP"/>
</dbReference>
<evidence type="ECO:0000256" key="3">
    <source>
        <dbReference type="ARBA" id="ARBA00022692"/>
    </source>
</evidence>
<evidence type="ECO:0000313" key="7">
    <source>
        <dbReference type="EMBL" id="CAD8582788.1"/>
    </source>
</evidence>
<accession>A0A7S0KIH6</accession>
<evidence type="ECO:0000256" key="6">
    <source>
        <dbReference type="SAM" id="Phobius"/>
    </source>
</evidence>
<dbReference type="GO" id="GO:0015086">
    <property type="term" value="F:cadmium ion transmembrane transporter activity"/>
    <property type="evidence" value="ECO:0007669"/>
    <property type="project" value="TreeGrafter"/>
</dbReference>
<keyword evidence="3 6" id="KW-0812">Transmembrane</keyword>
<feature type="transmembrane region" description="Helical" evidence="6">
    <location>
        <begin position="458"/>
        <end position="479"/>
    </location>
</feature>